<dbReference type="GO" id="GO:0009251">
    <property type="term" value="P:glucan catabolic process"/>
    <property type="evidence" value="ECO:0007669"/>
    <property type="project" value="TreeGrafter"/>
</dbReference>
<evidence type="ECO:0000256" key="3">
    <source>
        <dbReference type="ARBA" id="ARBA00023295"/>
    </source>
</evidence>
<dbReference type="SUPFAM" id="SSF51445">
    <property type="entry name" value="(Trans)glycosidases"/>
    <property type="match status" value="1"/>
</dbReference>
<evidence type="ECO:0000313" key="8">
    <source>
        <dbReference type="Proteomes" id="UP000800035"/>
    </source>
</evidence>
<dbReference type="Gene3D" id="3.20.20.80">
    <property type="entry name" value="Glycosidases"/>
    <property type="match status" value="2"/>
</dbReference>
<name>A0A6A5TC18_9PLEO</name>
<sequence length="420" mass="47805">MATGFLKVKGATIVDQNDNVVRLFGASLGGMLNMENFMNGFPATESSTRTAMLEVMGKENYEFLFERIIHHFFTVHDVQLLQSLGINSERGFKHLDRIIDLCSAHGIYVILDMHTAPGCQNPDCHSDNHTSYAAFWDFKDHQDRTVRVAAFYERLDKALRAVDPNHMLFLDGNTFAMEWKGFKGVLPNSVYSIHDYSRMGFPIGKRYVGTPEQDQKLRQQYNRKCEFHNQYGVPIWVGEFGPTYEPSGPDADQVNAERNALLGAQLAIYEKDQVSWSLWAYKDVGVMGMVSLSPETPWMKLVQPFQDRKADLQIDSFTARPTEELDTLIGQMAAWIDKVSPAAKKTYPAIWDTKQHIRRNIVQTFLATSYCGEFAELFRGKSKAELEELAKSYALHNCIQRKDLVESIARYASPQGQEVK</sequence>
<evidence type="ECO:0000259" key="6">
    <source>
        <dbReference type="Pfam" id="PF00150"/>
    </source>
</evidence>
<keyword evidence="2 5" id="KW-0378">Hydrolase</keyword>
<evidence type="ECO:0000256" key="5">
    <source>
        <dbReference type="RuleBase" id="RU361153"/>
    </source>
</evidence>
<dbReference type="InterPro" id="IPR050386">
    <property type="entry name" value="Glycosyl_hydrolase_5"/>
</dbReference>
<reference evidence="7" key="1">
    <citation type="journal article" date="2020" name="Stud. Mycol.">
        <title>101 Dothideomycetes genomes: a test case for predicting lifestyles and emergence of pathogens.</title>
        <authorList>
            <person name="Haridas S."/>
            <person name="Albert R."/>
            <person name="Binder M."/>
            <person name="Bloem J."/>
            <person name="Labutti K."/>
            <person name="Salamov A."/>
            <person name="Andreopoulos B."/>
            <person name="Baker S."/>
            <person name="Barry K."/>
            <person name="Bills G."/>
            <person name="Bluhm B."/>
            <person name="Cannon C."/>
            <person name="Castanera R."/>
            <person name="Culley D."/>
            <person name="Daum C."/>
            <person name="Ezra D."/>
            <person name="Gonzalez J."/>
            <person name="Henrissat B."/>
            <person name="Kuo A."/>
            <person name="Liang C."/>
            <person name="Lipzen A."/>
            <person name="Lutzoni F."/>
            <person name="Magnuson J."/>
            <person name="Mondo S."/>
            <person name="Nolan M."/>
            <person name="Ohm R."/>
            <person name="Pangilinan J."/>
            <person name="Park H.-J."/>
            <person name="Ramirez L."/>
            <person name="Alfaro M."/>
            <person name="Sun H."/>
            <person name="Tritt A."/>
            <person name="Yoshinaga Y."/>
            <person name="Zwiers L.-H."/>
            <person name="Turgeon B."/>
            <person name="Goodwin S."/>
            <person name="Spatafora J."/>
            <person name="Crous P."/>
            <person name="Grigoriev I."/>
        </authorList>
    </citation>
    <scope>NUCLEOTIDE SEQUENCE</scope>
    <source>
        <strain evidence="7">CBS 675.92</strain>
    </source>
</reference>
<dbReference type="GO" id="GO:0071555">
    <property type="term" value="P:cell wall organization"/>
    <property type="evidence" value="ECO:0007669"/>
    <property type="project" value="UniProtKB-KW"/>
</dbReference>
<keyword evidence="8" id="KW-1185">Reference proteome</keyword>
<protein>
    <submittedName>
        <fullName evidence="7">Glycoside hydrolase</fullName>
    </submittedName>
</protein>
<dbReference type="AlphaFoldDB" id="A0A6A5TC18"/>
<dbReference type="Proteomes" id="UP000800035">
    <property type="component" value="Unassembled WGS sequence"/>
</dbReference>
<keyword evidence="4" id="KW-0961">Cell wall biogenesis/degradation</keyword>
<dbReference type="InterPro" id="IPR017853">
    <property type="entry name" value="GH"/>
</dbReference>
<dbReference type="InterPro" id="IPR001547">
    <property type="entry name" value="Glyco_hydro_5"/>
</dbReference>
<dbReference type="GO" id="GO:0005576">
    <property type="term" value="C:extracellular region"/>
    <property type="evidence" value="ECO:0007669"/>
    <property type="project" value="TreeGrafter"/>
</dbReference>
<keyword evidence="3 5" id="KW-0326">Glycosidase</keyword>
<comment type="similarity">
    <text evidence="1 5">Belongs to the glycosyl hydrolase 5 (cellulase A) family.</text>
</comment>
<feature type="domain" description="Glycoside hydrolase family 5" evidence="6">
    <location>
        <begin position="147"/>
        <end position="282"/>
    </location>
</feature>
<evidence type="ECO:0000313" key="7">
    <source>
        <dbReference type="EMBL" id="KAF1949810.1"/>
    </source>
</evidence>
<dbReference type="OrthoDB" id="1887033at2759"/>
<dbReference type="GO" id="GO:0008422">
    <property type="term" value="F:beta-glucosidase activity"/>
    <property type="evidence" value="ECO:0007669"/>
    <property type="project" value="TreeGrafter"/>
</dbReference>
<evidence type="ECO:0000256" key="1">
    <source>
        <dbReference type="ARBA" id="ARBA00005641"/>
    </source>
</evidence>
<dbReference type="GO" id="GO:0009986">
    <property type="term" value="C:cell surface"/>
    <property type="evidence" value="ECO:0007669"/>
    <property type="project" value="TreeGrafter"/>
</dbReference>
<evidence type="ECO:0000256" key="4">
    <source>
        <dbReference type="ARBA" id="ARBA00023316"/>
    </source>
</evidence>
<proteinExistence type="inferred from homology"/>
<dbReference type="PANTHER" id="PTHR31297:SF13">
    <property type="entry name" value="PUTATIVE-RELATED"/>
    <property type="match status" value="1"/>
</dbReference>
<dbReference type="PANTHER" id="PTHR31297">
    <property type="entry name" value="GLUCAN ENDO-1,6-BETA-GLUCOSIDASE B"/>
    <property type="match status" value="1"/>
</dbReference>
<organism evidence="7 8">
    <name type="scientific">Byssothecium circinans</name>
    <dbReference type="NCBI Taxonomy" id="147558"/>
    <lineage>
        <taxon>Eukaryota</taxon>
        <taxon>Fungi</taxon>
        <taxon>Dikarya</taxon>
        <taxon>Ascomycota</taxon>
        <taxon>Pezizomycotina</taxon>
        <taxon>Dothideomycetes</taxon>
        <taxon>Pleosporomycetidae</taxon>
        <taxon>Pleosporales</taxon>
        <taxon>Massarineae</taxon>
        <taxon>Massarinaceae</taxon>
        <taxon>Byssothecium</taxon>
    </lineage>
</organism>
<evidence type="ECO:0000256" key="2">
    <source>
        <dbReference type="ARBA" id="ARBA00022801"/>
    </source>
</evidence>
<accession>A0A6A5TC18</accession>
<dbReference type="Pfam" id="PF00150">
    <property type="entry name" value="Cellulase"/>
    <property type="match status" value="1"/>
</dbReference>
<dbReference type="EMBL" id="ML977031">
    <property type="protein sequence ID" value="KAF1949810.1"/>
    <property type="molecule type" value="Genomic_DNA"/>
</dbReference>
<gene>
    <name evidence="7" type="ORF">CC80DRAFT_554887</name>
</gene>